<name>A0A2G8RKJ0_9RHOB</name>
<dbReference type="Proteomes" id="UP000231259">
    <property type="component" value="Unassembled WGS sequence"/>
</dbReference>
<evidence type="ECO:0008006" key="4">
    <source>
        <dbReference type="Google" id="ProtNLM"/>
    </source>
</evidence>
<reference evidence="2 3" key="1">
    <citation type="submission" date="2013-09" db="EMBL/GenBank/DDBJ databases">
        <title>Genome sequencing of Phaeobacter antarcticus sp. nov. SM1211.</title>
        <authorList>
            <person name="Zhang X.-Y."/>
            <person name="Liu C."/>
            <person name="Chen X.-L."/>
            <person name="Xie B.-B."/>
            <person name="Qin Q.-L."/>
            <person name="Rong J.-C."/>
            <person name="Zhang Y.-Z."/>
        </authorList>
    </citation>
    <scope>NUCLEOTIDE SEQUENCE [LARGE SCALE GENOMIC DNA]</scope>
    <source>
        <strain evidence="2 3">SM1211</strain>
    </source>
</reference>
<accession>A0A2G8RKJ0</accession>
<evidence type="ECO:0000313" key="2">
    <source>
        <dbReference type="EMBL" id="PIL21598.1"/>
    </source>
</evidence>
<dbReference type="RefSeq" id="WP_245875549.1">
    <property type="nucleotide sequence ID" value="NZ_AWWI01000029.1"/>
</dbReference>
<organism evidence="2 3">
    <name type="scientific">Puniceibacterium antarcticum</name>
    <dbReference type="NCBI Taxonomy" id="1206336"/>
    <lineage>
        <taxon>Bacteria</taxon>
        <taxon>Pseudomonadati</taxon>
        <taxon>Pseudomonadota</taxon>
        <taxon>Alphaproteobacteria</taxon>
        <taxon>Rhodobacterales</taxon>
        <taxon>Paracoccaceae</taxon>
        <taxon>Puniceibacterium</taxon>
    </lineage>
</organism>
<feature type="signal peptide" evidence="1">
    <location>
        <begin position="1"/>
        <end position="21"/>
    </location>
</feature>
<comment type="caution">
    <text evidence="2">The sequence shown here is derived from an EMBL/GenBank/DDBJ whole genome shotgun (WGS) entry which is preliminary data.</text>
</comment>
<evidence type="ECO:0000256" key="1">
    <source>
        <dbReference type="SAM" id="SignalP"/>
    </source>
</evidence>
<dbReference type="AlphaFoldDB" id="A0A2G8RKJ0"/>
<keyword evidence="3" id="KW-1185">Reference proteome</keyword>
<evidence type="ECO:0000313" key="3">
    <source>
        <dbReference type="Proteomes" id="UP000231259"/>
    </source>
</evidence>
<proteinExistence type="predicted"/>
<protein>
    <recommendedName>
        <fullName evidence="4">DUF2147 domain-containing protein</fullName>
    </recommendedName>
</protein>
<dbReference type="EMBL" id="AWWI01000029">
    <property type="protein sequence ID" value="PIL21598.1"/>
    <property type="molecule type" value="Genomic_DNA"/>
</dbReference>
<gene>
    <name evidence="2" type="ORF">P775_03585</name>
</gene>
<feature type="chain" id="PRO_5013775624" description="DUF2147 domain-containing protein" evidence="1">
    <location>
        <begin position="22"/>
        <end position="164"/>
    </location>
</feature>
<sequence>MIAIKTIMAVCFALSLSNAAADPLGDMDGHWTGSGWARETPDGPKETVRCRLDNHFDSGQLKLTVSGRCVVPGRKIRLSGEIEGKDGSDRISGHWFNPDGIGSAAISGIQRENLIAFTFRAWDPATGRNLAQNIEWRTSGTTLWLRSTDREDPEITMSDLEFSR</sequence>
<keyword evidence="1" id="KW-0732">Signal</keyword>